<dbReference type="Proteomes" id="UP000605733">
    <property type="component" value="Unassembled WGS sequence"/>
</dbReference>
<name>A0ABQ1WJ33_9FLAO</name>
<evidence type="ECO:0000259" key="1">
    <source>
        <dbReference type="Pfam" id="PF11827"/>
    </source>
</evidence>
<reference evidence="3" key="1">
    <citation type="journal article" date="2019" name="Int. J. Syst. Evol. Microbiol.">
        <title>The Global Catalogue of Microorganisms (GCM) 10K type strain sequencing project: providing services to taxonomists for standard genome sequencing and annotation.</title>
        <authorList>
            <consortium name="The Broad Institute Genomics Platform"/>
            <consortium name="The Broad Institute Genome Sequencing Center for Infectious Disease"/>
            <person name="Wu L."/>
            <person name="Ma J."/>
        </authorList>
    </citation>
    <scope>NUCLEOTIDE SEQUENCE [LARGE SCALE GENOMIC DNA]</scope>
    <source>
        <strain evidence="3">CGMCC 1.15422</strain>
    </source>
</reference>
<evidence type="ECO:0000313" key="3">
    <source>
        <dbReference type="Proteomes" id="UP000605733"/>
    </source>
</evidence>
<dbReference type="Pfam" id="PF11827">
    <property type="entry name" value="DUF3347"/>
    <property type="match status" value="1"/>
</dbReference>
<dbReference type="InterPro" id="IPR021782">
    <property type="entry name" value="DUF3347"/>
</dbReference>
<keyword evidence="3" id="KW-1185">Reference proteome</keyword>
<dbReference type="EMBL" id="BMIX01000002">
    <property type="protein sequence ID" value="GGG32793.1"/>
    <property type="molecule type" value="Genomic_DNA"/>
</dbReference>
<feature type="domain" description="DUF3347" evidence="1">
    <location>
        <begin position="62"/>
        <end position="129"/>
    </location>
</feature>
<organism evidence="2 3">
    <name type="scientific">Christiangramia forsetii</name>
    <dbReference type="NCBI Taxonomy" id="411153"/>
    <lineage>
        <taxon>Bacteria</taxon>
        <taxon>Pseudomonadati</taxon>
        <taxon>Bacteroidota</taxon>
        <taxon>Flavobacteriia</taxon>
        <taxon>Flavobacteriales</taxon>
        <taxon>Flavobacteriaceae</taxon>
        <taxon>Christiangramia</taxon>
    </lineage>
</organism>
<accession>A0ABQ1WJ33</accession>
<evidence type="ECO:0000313" key="2">
    <source>
        <dbReference type="EMBL" id="GGG32793.1"/>
    </source>
</evidence>
<dbReference type="RefSeq" id="WP_011710792.1">
    <property type="nucleotide sequence ID" value="NZ_BMIX01000002.1"/>
</dbReference>
<comment type="caution">
    <text evidence="2">The sequence shown here is derived from an EMBL/GenBank/DDBJ whole genome shotgun (WGS) entry which is preliminary data.</text>
</comment>
<gene>
    <name evidence="2" type="ORF">GCM10011532_15470</name>
</gene>
<sequence length="182" mass="20585">MKREILNLFAILFTAIVFTSCVDNKGKQSVEINSPEEVKKAEKETVDVADQDFKDGMTGKIWHNYLEMKLALTNADASQVKDVAKSMEESFTEERAEMKSIAGQIASTDDIEKQRELFSKFTEKAGPMFEEALSGGAIYKKFCPMAFNNKGAYWYADVEEIRNPYFGEKMLNCGSVKKTIKK</sequence>
<protein>
    <recommendedName>
        <fullName evidence="1">DUF3347 domain-containing protein</fullName>
    </recommendedName>
</protein>
<proteinExistence type="predicted"/>
<dbReference type="PROSITE" id="PS51257">
    <property type="entry name" value="PROKAR_LIPOPROTEIN"/>
    <property type="match status" value="1"/>
</dbReference>